<sequence>MFFTHCEKKVVNQKEPLSAQISKKKSGSENWEIIVNETELGDTVIYFDSYKLELNTTSNGASLSHSTLDQAYNEFMWLEFEKLTNRQLLNKMKEDGYKKANPLLMLNDVLTSHGIQISKFNSSMLNQDFAEVKRIMELINTSNNDP</sequence>
<protein>
    <submittedName>
        <fullName evidence="1">Uncharacterized protein</fullName>
    </submittedName>
</protein>
<feature type="non-terminal residue" evidence="1">
    <location>
        <position position="146"/>
    </location>
</feature>
<accession>A0A382QDX2</accession>
<gene>
    <name evidence="1" type="ORF">METZ01_LOCUS335929</name>
</gene>
<dbReference type="AlphaFoldDB" id="A0A382QDX2"/>
<dbReference type="EMBL" id="UINC01113456">
    <property type="protein sequence ID" value="SVC83075.1"/>
    <property type="molecule type" value="Genomic_DNA"/>
</dbReference>
<reference evidence="1" key="1">
    <citation type="submission" date="2018-05" db="EMBL/GenBank/DDBJ databases">
        <authorList>
            <person name="Lanie J.A."/>
            <person name="Ng W.-L."/>
            <person name="Kazmierczak K.M."/>
            <person name="Andrzejewski T.M."/>
            <person name="Davidsen T.M."/>
            <person name="Wayne K.J."/>
            <person name="Tettelin H."/>
            <person name="Glass J.I."/>
            <person name="Rusch D."/>
            <person name="Podicherti R."/>
            <person name="Tsui H.-C.T."/>
            <person name="Winkler M.E."/>
        </authorList>
    </citation>
    <scope>NUCLEOTIDE SEQUENCE</scope>
</reference>
<proteinExistence type="predicted"/>
<evidence type="ECO:0000313" key="1">
    <source>
        <dbReference type="EMBL" id="SVC83075.1"/>
    </source>
</evidence>
<name>A0A382QDX2_9ZZZZ</name>
<organism evidence="1">
    <name type="scientific">marine metagenome</name>
    <dbReference type="NCBI Taxonomy" id="408172"/>
    <lineage>
        <taxon>unclassified sequences</taxon>
        <taxon>metagenomes</taxon>
        <taxon>ecological metagenomes</taxon>
    </lineage>
</organism>